<dbReference type="Pfam" id="PF10722">
    <property type="entry name" value="YbjN"/>
    <property type="match status" value="1"/>
</dbReference>
<reference evidence="1 2" key="1">
    <citation type="submission" date="2019-06" db="EMBL/GenBank/DDBJ databases">
        <title>Whole genome shotgun sequence of Cellulomonas uda NBRC 3747.</title>
        <authorList>
            <person name="Hosoyama A."/>
            <person name="Uohara A."/>
            <person name="Ohji S."/>
            <person name="Ichikawa N."/>
        </authorList>
    </citation>
    <scope>NUCLEOTIDE SEQUENCE [LARGE SCALE GENOMIC DNA]</scope>
    <source>
        <strain evidence="1 2">NBRC 3747</strain>
    </source>
</reference>
<sequence length="206" mass="22690">MRGRVLDHRVRTPPGLSRLVPGSTTSAPGAAARQSGEIMGFFTKDVTGPQEGLAPLSRDRITASLDARELNYGIDDDGDVGGVWDGHLFYFFVLGQKGEYLQTRGRWNRVIGVEHLDEVTRVVNAWNADRLWPKGYVRVEDDVLGVYAEHTVDYEHGVSDAQVDLHLACAISTSLQLFEHLDEKYPEQAAAARAQQEAAEQEQGGA</sequence>
<dbReference type="Proteomes" id="UP000315842">
    <property type="component" value="Unassembled WGS sequence"/>
</dbReference>
<evidence type="ECO:0008006" key="3">
    <source>
        <dbReference type="Google" id="ProtNLM"/>
    </source>
</evidence>
<dbReference type="AlphaFoldDB" id="A0A4Y3KBZ4"/>
<name>A0A4Y3KBZ4_CELUD</name>
<gene>
    <name evidence="1" type="ORF">CUD01_19610</name>
</gene>
<dbReference type="InterPro" id="IPR019660">
    <property type="entry name" value="Put_sensory_transdc_reg_YbjN"/>
</dbReference>
<accession>A0A4Y3KBZ4</accession>
<evidence type="ECO:0000313" key="1">
    <source>
        <dbReference type="EMBL" id="GEA81517.1"/>
    </source>
</evidence>
<organism evidence="1 2">
    <name type="scientific">Cellulomonas uda</name>
    <dbReference type="NCBI Taxonomy" id="1714"/>
    <lineage>
        <taxon>Bacteria</taxon>
        <taxon>Bacillati</taxon>
        <taxon>Actinomycetota</taxon>
        <taxon>Actinomycetes</taxon>
        <taxon>Micrococcales</taxon>
        <taxon>Cellulomonadaceae</taxon>
        <taxon>Cellulomonas</taxon>
    </lineage>
</organism>
<proteinExistence type="predicted"/>
<dbReference type="EMBL" id="BJLP01000030">
    <property type="protein sequence ID" value="GEA81517.1"/>
    <property type="molecule type" value="Genomic_DNA"/>
</dbReference>
<comment type="caution">
    <text evidence="1">The sequence shown here is derived from an EMBL/GenBank/DDBJ whole genome shotgun (WGS) entry which is preliminary data.</text>
</comment>
<evidence type="ECO:0000313" key="2">
    <source>
        <dbReference type="Proteomes" id="UP000315842"/>
    </source>
</evidence>
<dbReference type="CDD" id="cd17511">
    <property type="entry name" value="YbjN_AmyR-like"/>
    <property type="match status" value="1"/>
</dbReference>
<protein>
    <recommendedName>
        <fullName evidence="3">YbjN domain-containing protein</fullName>
    </recommendedName>
</protein>
<keyword evidence="2" id="KW-1185">Reference proteome</keyword>